<protein>
    <recommendedName>
        <fullName evidence="4">Cell wall anchor protein</fullName>
    </recommendedName>
</protein>
<evidence type="ECO:0000313" key="2">
    <source>
        <dbReference type="EMBL" id="OAE40679.1"/>
    </source>
</evidence>
<dbReference type="Proteomes" id="UP000077098">
    <property type="component" value="Unassembled WGS sequence"/>
</dbReference>
<dbReference type="PROSITE" id="PS51257">
    <property type="entry name" value="PROKAR_LIPOPROTEIN"/>
    <property type="match status" value="1"/>
</dbReference>
<keyword evidence="1" id="KW-0732">Signal</keyword>
<evidence type="ECO:0000256" key="1">
    <source>
        <dbReference type="SAM" id="SignalP"/>
    </source>
</evidence>
<feature type="signal peptide" evidence="1">
    <location>
        <begin position="1"/>
        <end position="21"/>
    </location>
</feature>
<dbReference type="EMBL" id="LXPS01000036">
    <property type="protein sequence ID" value="OAE40679.1"/>
    <property type="molecule type" value="Genomic_DNA"/>
</dbReference>
<feature type="chain" id="PRO_5008053055" description="Cell wall anchor protein" evidence="1">
    <location>
        <begin position="22"/>
        <end position="108"/>
    </location>
</feature>
<evidence type="ECO:0008006" key="4">
    <source>
        <dbReference type="Google" id="ProtNLM"/>
    </source>
</evidence>
<organism evidence="2 3">
    <name type="scientific">Agrobacterium tumefaciens</name>
    <dbReference type="NCBI Taxonomy" id="358"/>
    <lineage>
        <taxon>Bacteria</taxon>
        <taxon>Pseudomonadati</taxon>
        <taxon>Pseudomonadota</taxon>
        <taxon>Alphaproteobacteria</taxon>
        <taxon>Hyphomicrobiales</taxon>
        <taxon>Rhizobiaceae</taxon>
        <taxon>Rhizobium/Agrobacterium group</taxon>
        <taxon>Agrobacterium</taxon>
        <taxon>Agrobacterium tumefaciens complex</taxon>
    </lineage>
</organism>
<dbReference type="RefSeq" id="WP_063950427.1">
    <property type="nucleotide sequence ID" value="NZ_LXPS01000036.1"/>
</dbReference>
<evidence type="ECO:0000313" key="3">
    <source>
        <dbReference type="Proteomes" id="UP000077098"/>
    </source>
</evidence>
<sequence>MKRFAIIAVAALSLASCSATTGSIDTGIRNSLPQVCSAGETAYAVLQPFIVADRLKPKTAAAAQAAYDSLQRLCANRDTATLGTTLVAASAAYLTITQAINQAQKAGG</sequence>
<reference evidence="2 3" key="1">
    <citation type="submission" date="2016-05" db="EMBL/GenBank/DDBJ databases">
        <authorList>
            <person name="Lavstsen T."/>
            <person name="Jespersen J.S."/>
        </authorList>
    </citation>
    <scope>NUCLEOTIDE SEQUENCE [LARGE SCALE GENOMIC DNA]</scope>
    <source>
        <strain evidence="2 3">KCJ1736</strain>
    </source>
</reference>
<proteinExistence type="predicted"/>
<gene>
    <name evidence="2" type="ORF">A7J57_10495</name>
</gene>
<comment type="caution">
    <text evidence="2">The sequence shown here is derived from an EMBL/GenBank/DDBJ whole genome shotgun (WGS) entry which is preliminary data.</text>
</comment>
<accession>A0A176X462</accession>
<dbReference type="AlphaFoldDB" id="A0A176X462"/>
<name>A0A176X462_AGRTU</name>